<accession>A0ABS9A5W3</accession>
<dbReference type="EMBL" id="JABFTX010000003">
    <property type="protein sequence ID" value="MCE8004226.1"/>
    <property type="molecule type" value="Genomic_DNA"/>
</dbReference>
<reference evidence="2 3" key="1">
    <citation type="journal article" date="2021" name="Front. Microbiol.">
        <title>Aerobic Denitrification and Heterotrophic Sulfur Oxidation in the Genus Halomonas Revealed by Six Novel Species Characterizations and Genome-Based Analysis.</title>
        <authorList>
            <person name="Wang L."/>
            <person name="Shao Z."/>
        </authorList>
    </citation>
    <scope>NUCLEOTIDE SEQUENCE [LARGE SCALE GENOMIC DNA]</scope>
    <source>
        <strain evidence="2 3">MCCC 1A11081</strain>
    </source>
</reference>
<keyword evidence="3" id="KW-1185">Reference proteome</keyword>
<evidence type="ECO:0000256" key="1">
    <source>
        <dbReference type="SAM" id="MobiDB-lite"/>
    </source>
</evidence>
<feature type="region of interest" description="Disordered" evidence="1">
    <location>
        <begin position="102"/>
        <end position="136"/>
    </location>
</feature>
<comment type="caution">
    <text evidence="2">The sequence shown here is derived from an EMBL/GenBank/DDBJ whole genome shotgun (WGS) entry which is preliminary data.</text>
</comment>
<dbReference type="RefSeq" id="WP_234270857.1">
    <property type="nucleotide sequence ID" value="NZ_JABFTX010000003.1"/>
</dbReference>
<organism evidence="2 3">
    <name type="scientific">Billgrantia ethanolica</name>
    <dbReference type="NCBI Taxonomy" id="2733486"/>
    <lineage>
        <taxon>Bacteria</taxon>
        <taxon>Pseudomonadati</taxon>
        <taxon>Pseudomonadota</taxon>
        <taxon>Gammaproteobacteria</taxon>
        <taxon>Oceanospirillales</taxon>
        <taxon>Halomonadaceae</taxon>
        <taxon>Billgrantia</taxon>
    </lineage>
</organism>
<evidence type="ECO:0000313" key="2">
    <source>
        <dbReference type="EMBL" id="MCE8004226.1"/>
    </source>
</evidence>
<protein>
    <submittedName>
        <fullName evidence="2">DUF1320 family protein</fullName>
    </submittedName>
</protein>
<proteinExistence type="predicted"/>
<sequence length="136" mass="14840">MYASVADMVARFGETEIVELTDLEHTGEIDTAAAERALEDATAEIDGYLASRYRLPVTGAAPLLSLLCTDIARFRLQKGVSTEQARERYEDAVRKLERIADGRINLPQQEPPPAAGAPQSVKAQGGTFNDETLRGY</sequence>
<gene>
    <name evidence="2" type="ORF">HOP53_15410</name>
</gene>
<name>A0ABS9A5W3_9GAMM</name>
<dbReference type="Proteomes" id="UP001320168">
    <property type="component" value="Unassembled WGS sequence"/>
</dbReference>
<evidence type="ECO:0000313" key="3">
    <source>
        <dbReference type="Proteomes" id="UP001320168"/>
    </source>
</evidence>
<dbReference type="Pfam" id="PF07030">
    <property type="entry name" value="Phage_Mu_Gp36"/>
    <property type="match status" value="1"/>
</dbReference>
<dbReference type="InterPro" id="IPR009752">
    <property type="entry name" value="Phage_Mu_GpJ"/>
</dbReference>